<feature type="region of interest" description="Disordered" evidence="1">
    <location>
        <begin position="533"/>
        <end position="602"/>
    </location>
</feature>
<evidence type="ECO:0000256" key="1">
    <source>
        <dbReference type="SAM" id="MobiDB-lite"/>
    </source>
</evidence>
<evidence type="ECO:0000313" key="4">
    <source>
        <dbReference type="Proteomes" id="UP000233556"/>
    </source>
</evidence>
<feature type="compositionally biased region" description="Polar residues" evidence="1">
    <location>
        <begin position="464"/>
        <end position="474"/>
    </location>
</feature>
<keyword evidence="4" id="KW-1185">Reference proteome</keyword>
<dbReference type="PANTHER" id="PTHR21119">
    <property type="entry name" value="C2 DOMAIN-CONTAINING PROTEIN"/>
    <property type="match status" value="1"/>
</dbReference>
<dbReference type="Pfam" id="PF18696">
    <property type="entry name" value="SMP_C2CD2L"/>
    <property type="match status" value="1"/>
</dbReference>
<dbReference type="InterPro" id="IPR040885">
    <property type="entry name" value="SMP_C2CD2L"/>
</dbReference>
<sequence length="602" mass="64617">MYREQQGNGLPLMIIYSSVQITFEEGPQLPPTANISCVTCKGQSDHSMVLHCRLSAEAVKFPVSVTQQSPVAVSVDTYHVTLAVLQAQRIACGILIEILLLRCEMPVEIHLEEIHNEGLLVSWTFKDRPDLNLSVLPRLQLCEVPSNKLSRESPSGVAAAPPGSKLLVRNLRVLNLGCQGKGGAGEIRCVAELDSPPQQKRTRPVRAGGAGAAAEMEWNEELFLELGPRSKELKLQVLGNNGGGGNVLLAHATLLLDSVGKQPSGRQVCSLAPGAGRSLAAEATIILELLFQESAASLNAQHATSLRTSITPTKKVEMDRTIMPDGTIVTTVTTIQSRPKADCKLDSPSRSPSKVEVTEKKTTVLSESGCPRGPLPSGSRDSHMPNGLDPVAETAIRQLTETNNKPAKKTPTKRSTLIISGVSKVPIAQDEMALSLGYAASLEATAYGDSAAERAADRMHDSTESSQLLESSPSGRRASQELDETTRSDISERPSVEDVESETGSTGALETRSLKDHKVSFLRSGTKLIFRRRSKQKEAGLSQSHDDLSNVTANSTTGKKAGSFSRRLIKRFSFKSKSKPKASDGTTPGLFKDAQMSAQGRC</sequence>
<accession>A0A2I0TZM9</accession>
<dbReference type="InterPro" id="IPR039934">
    <property type="entry name" value="C2CD2/C2CD2L"/>
</dbReference>
<dbReference type="GO" id="GO:0008526">
    <property type="term" value="F:phosphatidylinositol transfer activity"/>
    <property type="evidence" value="ECO:0007669"/>
    <property type="project" value="TreeGrafter"/>
</dbReference>
<name>A0A2I0TZM9_LIMLA</name>
<feature type="compositionally biased region" description="Basic residues" evidence="1">
    <location>
        <begin position="567"/>
        <end position="580"/>
    </location>
</feature>
<feature type="region of interest" description="Disordered" evidence="1">
    <location>
        <begin position="339"/>
        <end position="389"/>
    </location>
</feature>
<dbReference type="PROSITE" id="PS50004">
    <property type="entry name" value="C2"/>
    <property type="match status" value="1"/>
</dbReference>
<organism evidence="3 4">
    <name type="scientific">Limosa lapponica baueri</name>
    <dbReference type="NCBI Taxonomy" id="1758121"/>
    <lineage>
        <taxon>Eukaryota</taxon>
        <taxon>Metazoa</taxon>
        <taxon>Chordata</taxon>
        <taxon>Craniata</taxon>
        <taxon>Vertebrata</taxon>
        <taxon>Euteleostomi</taxon>
        <taxon>Archelosauria</taxon>
        <taxon>Archosauria</taxon>
        <taxon>Dinosauria</taxon>
        <taxon>Saurischia</taxon>
        <taxon>Theropoda</taxon>
        <taxon>Coelurosauria</taxon>
        <taxon>Aves</taxon>
        <taxon>Neognathae</taxon>
        <taxon>Neoaves</taxon>
        <taxon>Charadriiformes</taxon>
        <taxon>Scolopacidae</taxon>
        <taxon>Limosa</taxon>
    </lineage>
</organism>
<dbReference type="Proteomes" id="UP000233556">
    <property type="component" value="Unassembled WGS sequence"/>
</dbReference>
<dbReference type="GO" id="GO:0035774">
    <property type="term" value="P:positive regulation of insulin secretion involved in cellular response to glucose stimulus"/>
    <property type="evidence" value="ECO:0007669"/>
    <property type="project" value="TreeGrafter"/>
</dbReference>
<dbReference type="PANTHER" id="PTHR21119:SF8">
    <property type="entry name" value="PHOSPHOLIPID TRANSFER PROTEIN C2CD2L"/>
    <property type="match status" value="1"/>
</dbReference>
<feature type="compositionally biased region" description="Basic and acidic residues" evidence="1">
    <location>
        <begin position="453"/>
        <end position="463"/>
    </location>
</feature>
<dbReference type="InterPro" id="IPR000008">
    <property type="entry name" value="C2_dom"/>
</dbReference>
<feature type="region of interest" description="Disordered" evidence="1">
    <location>
        <begin position="453"/>
        <end position="512"/>
    </location>
</feature>
<feature type="compositionally biased region" description="Polar residues" evidence="1">
    <location>
        <begin position="549"/>
        <end position="558"/>
    </location>
</feature>
<dbReference type="SUPFAM" id="SSF49562">
    <property type="entry name" value="C2 domain (Calcium/lipid-binding domain, CaLB)"/>
    <property type="match status" value="1"/>
</dbReference>
<dbReference type="GO" id="GO:0035091">
    <property type="term" value="F:phosphatidylinositol binding"/>
    <property type="evidence" value="ECO:0007669"/>
    <property type="project" value="TreeGrafter"/>
</dbReference>
<reference evidence="4" key="2">
    <citation type="submission" date="2017-12" db="EMBL/GenBank/DDBJ databases">
        <title>Genome sequence of the Bar-tailed Godwit (Limosa lapponica baueri).</title>
        <authorList>
            <person name="Lima N.C.B."/>
            <person name="Parody-Merino A.M."/>
            <person name="Battley P.F."/>
            <person name="Fidler A.E."/>
            <person name="Prosdocimi F."/>
        </authorList>
    </citation>
    <scope>NUCLEOTIDE SEQUENCE [LARGE SCALE GENOMIC DNA]</scope>
</reference>
<evidence type="ECO:0000259" key="2">
    <source>
        <dbReference type="PROSITE" id="PS50004"/>
    </source>
</evidence>
<dbReference type="OrthoDB" id="9942148at2759"/>
<feature type="domain" description="C2" evidence="2">
    <location>
        <begin position="145"/>
        <end position="269"/>
    </location>
</feature>
<dbReference type="EMBL" id="KZ506524">
    <property type="protein sequence ID" value="PKU39286.1"/>
    <property type="molecule type" value="Genomic_DNA"/>
</dbReference>
<dbReference type="AlphaFoldDB" id="A0A2I0TZM9"/>
<evidence type="ECO:0000313" key="3">
    <source>
        <dbReference type="EMBL" id="PKU39286.1"/>
    </source>
</evidence>
<reference evidence="4" key="1">
    <citation type="submission" date="2017-11" db="EMBL/GenBank/DDBJ databases">
        <authorList>
            <person name="Lima N.C."/>
            <person name="Parody-Merino A.M."/>
            <person name="Battley P.F."/>
            <person name="Fidler A.E."/>
            <person name="Prosdocimi F."/>
        </authorList>
    </citation>
    <scope>NUCLEOTIDE SEQUENCE [LARGE SCALE GENOMIC DNA]</scope>
</reference>
<dbReference type="GO" id="GO:0098592">
    <property type="term" value="C:cytoplasmic side of apical plasma membrane"/>
    <property type="evidence" value="ECO:0007669"/>
    <property type="project" value="TreeGrafter"/>
</dbReference>
<protein>
    <recommendedName>
        <fullName evidence="2">C2 domain-containing protein</fullName>
    </recommendedName>
</protein>
<gene>
    <name evidence="3" type="ORF">llap_10423</name>
</gene>
<dbReference type="InterPro" id="IPR035892">
    <property type="entry name" value="C2_domain_sf"/>
</dbReference>
<feature type="compositionally biased region" description="Basic and acidic residues" evidence="1">
    <location>
        <begin position="478"/>
        <end position="496"/>
    </location>
</feature>
<proteinExistence type="predicted"/>